<sequence>MSVVRESEIRERLERPLWQAGSARIIPKPSDGWDEDSVDLRLGTHFFVPRSHRSPHFCPGASAVEFLYQEEYIPFGDFIVVPAHNTVLGATLEYVKLPNDLSAQVLTKSSWARNFITIETAPWIHPFYRGCLTLEIANVSHTPIILYPGLQIAQLIFFDCPTPTPPDSHASSADAHPDTITGTYAGAVYPEPSKLESPTKALKSIGIQPRQVVHPYDEYADNIIGNPQYRERVINEALDDTTDDWRKLAVDKLAAHGYRIEPPAPNA</sequence>
<gene>
    <name evidence="3" type="ORF">LCGC14_0296040</name>
</gene>
<dbReference type="InterPro" id="IPR036157">
    <property type="entry name" value="dUTPase-like_sf"/>
</dbReference>
<dbReference type="NCBIfam" id="TIGR02274">
    <property type="entry name" value="dCTP_deam"/>
    <property type="match status" value="1"/>
</dbReference>
<proteinExistence type="predicted"/>
<dbReference type="GO" id="GO:0006229">
    <property type="term" value="P:dUTP biosynthetic process"/>
    <property type="evidence" value="ECO:0007669"/>
    <property type="project" value="InterPro"/>
</dbReference>
<keyword evidence="1" id="KW-0378">Hydrolase</keyword>
<dbReference type="SUPFAM" id="SSF51283">
    <property type="entry name" value="dUTPase-like"/>
    <property type="match status" value="1"/>
</dbReference>
<reference evidence="3" key="1">
    <citation type="journal article" date="2015" name="Nature">
        <title>Complex archaea that bridge the gap between prokaryotes and eukaryotes.</title>
        <authorList>
            <person name="Spang A."/>
            <person name="Saw J.H."/>
            <person name="Jorgensen S.L."/>
            <person name="Zaremba-Niedzwiedzka K."/>
            <person name="Martijn J."/>
            <person name="Lind A.E."/>
            <person name="van Eijk R."/>
            <person name="Schleper C."/>
            <person name="Guy L."/>
            <person name="Ettema T.J."/>
        </authorList>
    </citation>
    <scope>NUCLEOTIDE SEQUENCE</scope>
</reference>
<accession>A0A0F9TWX2</accession>
<name>A0A0F9TWX2_9ZZZZ</name>
<evidence type="ECO:0000256" key="1">
    <source>
        <dbReference type="ARBA" id="ARBA00022801"/>
    </source>
</evidence>
<evidence type="ECO:0000313" key="3">
    <source>
        <dbReference type="EMBL" id="KKN83779.1"/>
    </source>
</evidence>
<dbReference type="InterPro" id="IPR011962">
    <property type="entry name" value="dCTP_deaminase"/>
</dbReference>
<dbReference type="Pfam" id="PF22769">
    <property type="entry name" value="DCD"/>
    <property type="match status" value="1"/>
</dbReference>
<organism evidence="3">
    <name type="scientific">marine sediment metagenome</name>
    <dbReference type="NCBI Taxonomy" id="412755"/>
    <lineage>
        <taxon>unclassified sequences</taxon>
        <taxon>metagenomes</taxon>
        <taxon>ecological metagenomes</taxon>
    </lineage>
</organism>
<dbReference type="CDD" id="cd07557">
    <property type="entry name" value="trimeric_dUTPase"/>
    <property type="match status" value="1"/>
</dbReference>
<dbReference type="PANTHER" id="PTHR42680">
    <property type="entry name" value="DCTP DEAMINASE"/>
    <property type="match status" value="1"/>
</dbReference>
<dbReference type="EMBL" id="LAZR01000180">
    <property type="protein sequence ID" value="KKN83779.1"/>
    <property type="molecule type" value="Genomic_DNA"/>
</dbReference>
<dbReference type="InterPro" id="IPR033704">
    <property type="entry name" value="dUTPase_trimeric"/>
</dbReference>
<protein>
    <submittedName>
        <fullName evidence="3">Uncharacterized protein</fullName>
    </submittedName>
</protein>
<comment type="caution">
    <text evidence="3">The sequence shown here is derived from an EMBL/GenBank/DDBJ whole genome shotgun (WGS) entry which is preliminary data.</text>
</comment>
<dbReference type="PANTHER" id="PTHR42680:SF3">
    <property type="entry name" value="DCTP DEAMINASE"/>
    <property type="match status" value="1"/>
</dbReference>
<dbReference type="GO" id="GO:0008829">
    <property type="term" value="F:dCTP deaminase activity"/>
    <property type="evidence" value="ECO:0007669"/>
    <property type="project" value="InterPro"/>
</dbReference>
<dbReference type="AlphaFoldDB" id="A0A0F9TWX2"/>
<evidence type="ECO:0000256" key="2">
    <source>
        <dbReference type="ARBA" id="ARBA00023080"/>
    </source>
</evidence>
<dbReference type="Gene3D" id="2.70.40.10">
    <property type="match status" value="1"/>
</dbReference>
<keyword evidence="2" id="KW-0546">Nucleotide metabolism</keyword>